<feature type="domain" description="Organic solvent tolerance-like N-terminal" evidence="5">
    <location>
        <begin position="51"/>
        <end position="181"/>
    </location>
</feature>
<keyword evidence="8" id="KW-1185">Reference proteome</keyword>
<dbReference type="Pfam" id="PF03968">
    <property type="entry name" value="LptD_N"/>
    <property type="match status" value="1"/>
</dbReference>
<comment type="similarity">
    <text evidence="4">Belongs to the LptD family.</text>
</comment>
<dbReference type="GO" id="GO:0043165">
    <property type="term" value="P:Gram-negative-bacterium-type cell outer membrane assembly"/>
    <property type="evidence" value="ECO:0007669"/>
    <property type="project" value="UniProtKB-UniRule"/>
</dbReference>
<feature type="domain" description="LptD C-terminal" evidence="6">
    <location>
        <begin position="290"/>
        <end position="652"/>
    </location>
</feature>
<comment type="caution">
    <text evidence="4">Lacks conserved residue(s) required for the propagation of feature annotation.</text>
</comment>
<dbReference type="InterPro" id="IPR007543">
    <property type="entry name" value="LptD_C"/>
</dbReference>
<evidence type="ECO:0000256" key="4">
    <source>
        <dbReference type="HAMAP-Rule" id="MF_01411"/>
    </source>
</evidence>
<dbReference type="AlphaFoldDB" id="A0A1Y6FWV4"/>
<keyword evidence="3 4" id="KW-0998">Cell outer membrane</keyword>
<feature type="signal peptide" evidence="4">
    <location>
        <begin position="1"/>
        <end position="22"/>
    </location>
</feature>
<dbReference type="Gene3D" id="2.60.450.10">
    <property type="entry name" value="Lipopolysaccharide (LPS) transport protein A like domain"/>
    <property type="match status" value="1"/>
</dbReference>
<keyword evidence="2 4" id="KW-0472">Membrane</keyword>
<comment type="subcellular location">
    <subcellularLocation>
        <location evidence="4">Cell outer membrane</location>
    </subcellularLocation>
</comment>
<evidence type="ECO:0000259" key="6">
    <source>
        <dbReference type="Pfam" id="PF04453"/>
    </source>
</evidence>
<protein>
    <recommendedName>
        <fullName evidence="4">LPS-assembly protein LptD</fullName>
    </recommendedName>
</protein>
<name>A0A1Y6FWV4_9GAMM</name>
<comment type="function">
    <text evidence="4">Together with LptE, is involved in the assembly of lipopolysaccharide (LPS) at the surface of the outer membrane.</text>
</comment>
<evidence type="ECO:0000256" key="1">
    <source>
        <dbReference type="ARBA" id="ARBA00022729"/>
    </source>
</evidence>
<evidence type="ECO:0000259" key="5">
    <source>
        <dbReference type="Pfam" id="PF03968"/>
    </source>
</evidence>
<dbReference type="PANTHER" id="PTHR30189">
    <property type="entry name" value="LPS-ASSEMBLY PROTEIN"/>
    <property type="match status" value="1"/>
</dbReference>
<evidence type="ECO:0000256" key="2">
    <source>
        <dbReference type="ARBA" id="ARBA00023136"/>
    </source>
</evidence>
<dbReference type="EMBL" id="FXWH01000003">
    <property type="protein sequence ID" value="SMQ80321.1"/>
    <property type="molecule type" value="Genomic_DNA"/>
</dbReference>
<dbReference type="HAMAP" id="MF_01411">
    <property type="entry name" value="LPS_assembly_LptD"/>
    <property type="match status" value="1"/>
</dbReference>
<reference evidence="8" key="1">
    <citation type="submission" date="2017-04" db="EMBL/GenBank/DDBJ databases">
        <authorList>
            <person name="Varghese N."/>
            <person name="Submissions S."/>
        </authorList>
    </citation>
    <scope>NUCLEOTIDE SEQUENCE [LARGE SCALE GENOMIC DNA]</scope>
</reference>
<evidence type="ECO:0000313" key="8">
    <source>
        <dbReference type="Proteomes" id="UP000194450"/>
    </source>
</evidence>
<evidence type="ECO:0000313" key="7">
    <source>
        <dbReference type="EMBL" id="SMQ80321.1"/>
    </source>
</evidence>
<sequence precursor="true">MTHFKTSAGLILIGLISTPVMAQSYTCAIPEQLVTVVSEPIADLPLNAIGVRADRAVLQETSGIASFYGNVEVQRNNQRLFTEQAEINQQSGSIEASGATSFNDGFVQVVSEDFRLASASDSAQLSQARYQLSENGARGKADLLELSPSQVALYGSSFTTCPDPVPAWQLSASEITISEDEARGEAWHARFEMFGVPVFYLPYISFPTTDARKSGLLFPTFRSSSKNGAEFELPYYFNIAPNMDATVTPRYMAERGLQGQVEFRYMDTIRETQLNFEYLPEDRSLETDTSRFLWHVDHQVNWDENWRGYINGTGISDDDYLNDFGSEFASRADTQLYRHLQVDYFSDDWHTQIRAEDIDVLGPYRSPYRSMPVISTRYEQGDNRFTYSVYSELAHFRNQNDSTDYASRMHLQPTLNYSVEKPAYDWLAEVGYSFTYYNQTSPDPTVAASVKRSLPNLRWRGRLNFERELDWGGDSYRQTLQPQVQYLYVPYTDQSDIGIYDTTLMQEDYNGLFRARRFTGLDRIADANQVTIGATTSFLNDKAEEVLRFSLANIQYFEDSETQLFNGNTEVATGSADFAGELSFRINDRWSFNSAIQYDGELNRTQKSQTAVEYRKDHQNLIQINHRTATNLLDEDIEQIGMQGAWNVSPQWQVAGNWYYDLNNSFTNDAMLGVQYSNCCWAVQISGYRRINRNLEAFQPNQMQVIGQPEFDNGVSVQFIIKGLGSSNRGLLDMLEQSLFGYRRPFYLSN</sequence>
<dbReference type="RefSeq" id="WP_159454940.1">
    <property type="nucleotide sequence ID" value="NZ_FXWH01000003.1"/>
</dbReference>
<dbReference type="PANTHER" id="PTHR30189:SF1">
    <property type="entry name" value="LPS-ASSEMBLY PROTEIN LPTD"/>
    <property type="match status" value="1"/>
</dbReference>
<accession>A0A1Y6FWV4</accession>
<dbReference type="Pfam" id="PF04453">
    <property type="entry name" value="LptD"/>
    <property type="match status" value="1"/>
</dbReference>
<proteinExistence type="inferred from homology"/>
<dbReference type="Proteomes" id="UP000194450">
    <property type="component" value="Unassembled WGS sequence"/>
</dbReference>
<dbReference type="GO" id="GO:1990351">
    <property type="term" value="C:transporter complex"/>
    <property type="evidence" value="ECO:0007669"/>
    <property type="project" value="TreeGrafter"/>
</dbReference>
<organism evidence="7 8">
    <name type="scientific">Pseudidiomarina planktonica</name>
    <dbReference type="NCBI Taxonomy" id="1323738"/>
    <lineage>
        <taxon>Bacteria</taxon>
        <taxon>Pseudomonadati</taxon>
        <taxon>Pseudomonadota</taxon>
        <taxon>Gammaproteobacteria</taxon>
        <taxon>Alteromonadales</taxon>
        <taxon>Idiomarinaceae</taxon>
        <taxon>Pseudidiomarina</taxon>
    </lineage>
</organism>
<gene>
    <name evidence="4" type="primary">lptD</name>
    <name evidence="7" type="ORF">SAMN06297229_2091</name>
</gene>
<evidence type="ECO:0000256" key="3">
    <source>
        <dbReference type="ARBA" id="ARBA00023237"/>
    </source>
</evidence>
<keyword evidence="1 4" id="KW-0732">Signal</keyword>
<dbReference type="GO" id="GO:0015920">
    <property type="term" value="P:lipopolysaccharide transport"/>
    <property type="evidence" value="ECO:0007669"/>
    <property type="project" value="InterPro"/>
</dbReference>
<comment type="subunit">
    <text evidence="4">Component of the lipopolysaccharide transport and assembly complex. Interacts with LptE and LptA.</text>
</comment>
<dbReference type="InterPro" id="IPR020889">
    <property type="entry name" value="LipoPS_assembly_LptD"/>
</dbReference>
<feature type="chain" id="PRO_5011014582" description="LPS-assembly protein LptD" evidence="4">
    <location>
        <begin position="23"/>
        <end position="750"/>
    </location>
</feature>
<dbReference type="GO" id="GO:0009279">
    <property type="term" value="C:cell outer membrane"/>
    <property type="evidence" value="ECO:0007669"/>
    <property type="project" value="UniProtKB-SubCell"/>
</dbReference>
<dbReference type="InterPro" id="IPR050218">
    <property type="entry name" value="LptD"/>
</dbReference>
<dbReference type="InterPro" id="IPR005653">
    <property type="entry name" value="OstA-like_N"/>
</dbReference>